<dbReference type="GO" id="GO:0030286">
    <property type="term" value="C:dynein complex"/>
    <property type="evidence" value="ECO:0007669"/>
    <property type="project" value="InterPro"/>
</dbReference>
<dbReference type="InterPro" id="IPR026983">
    <property type="entry name" value="DHC"/>
</dbReference>
<dbReference type="PANTHER" id="PTHR46961:SF4">
    <property type="entry name" value="DYNEIN HEAVY CHAIN LINKER DOMAIN-CONTAINING PROTEIN"/>
    <property type="match status" value="1"/>
</dbReference>
<dbReference type="InterPro" id="IPR041228">
    <property type="entry name" value="Dynein_C"/>
</dbReference>
<dbReference type="GO" id="GO:0007018">
    <property type="term" value="P:microtubule-based movement"/>
    <property type="evidence" value="ECO:0007669"/>
    <property type="project" value="InterPro"/>
</dbReference>
<name>A0A7S1U752_9STRA</name>
<organism evidence="2">
    <name type="scientific">Phaeomonas parva</name>
    <dbReference type="NCBI Taxonomy" id="124430"/>
    <lineage>
        <taxon>Eukaryota</taxon>
        <taxon>Sar</taxon>
        <taxon>Stramenopiles</taxon>
        <taxon>Ochrophyta</taxon>
        <taxon>Pinguiophyceae</taxon>
        <taxon>Pinguiochrysidales</taxon>
        <taxon>Pinguiochrysidaceae</taxon>
        <taxon>Phaeomonas</taxon>
    </lineage>
</organism>
<feature type="domain" description="Dynein heavy chain C-terminal" evidence="1">
    <location>
        <begin position="4"/>
        <end position="296"/>
    </location>
</feature>
<gene>
    <name evidence="2" type="ORF">PPAR1163_LOCUS17528</name>
</gene>
<dbReference type="FunFam" id="1.20.1270.280:FF:000001">
    <property type="entry name" value="dynein heavy chain 7, axonemal"/>
    <property type="match status" value="1"/>
</dbReference>
<dbReference type="GO" id="GO:0051959">
    <property type="term" value="F:dynein light intermediate chain binding"/>
    <property type="evidence" value="ECO:0007669"/>
    <property type="project" value="InterPro"/>
</dbReference>
<dbReference type="EMBL" id="HBGJ01027615">
    <property type="protein sequence ID" value="CAD9259154.1"/>
    <property type="molecule type" value="Transcribed_RNA"/>
</dbReference>
<evidence type="ECO:0000313" key="2">
    <source>
        <dbReference type="EMBL" id="CAD9259154.1"/>
    </source>
</evidence>
<dbReference type="GO" id="GO:0045505">
    <property type="term" value="F:dynein intermediate chain binding"/>
    <property type="evidence" value="ECO:0007669"/>
    <property type="project" value="InterPro"/>
</dbReference>
<evidence type="ECO:0000259" key="1">
    <source>
        <dbReference type="Pfam" id="PF18199"/>
    </source>
</evidence>
<dbReference type="AlphaFoldDB" id="A0A7S1U752"/>
<dbReference type="Gene3D" id="1.20.1270.280">
    <property type="match status" value="1"/>
</dbReference>
<sequence length="300" mass="34221">MLKAVMVTESSEGGGGGGGDREAMILTVASDIASRLPEMYDMEAAQIKYPVRWDESMNTVLCQELQRFNNLTALVRKSLHTIQKAVKGLVVMSVELDKLGSDLFFGRIPVMWKPKSYPSLKALGGYVSDLLLRLSFFNDWFTDKPPAVYWISSFFFTQAFLTGAQQNFARKFTIPIDNVEFDYEVMPASSYRMPPEDGVYCRGMFLEGARWDMERMALAESQPKVLFSLAPIFWFQPKRSEELTTYPHYNCPLYKTPDRRGILKTTGHSSNFVMFVRVPAVEEQTFWVQRGVCALLDLQE</sequence>
<protein>
    <recommendedName>
        <fullName evidence="1">Dynein heavy chain C-terminal domain-containing protein</fullName>
    </recommendedName>
</protein>
<dbReference type="PANTHER" id="PTHR46961">
    <property type="entry name" value="DYNEIN HEAVY CHAIN 1, AXONEMAL-LIKE PROTEIN"/>
    <property type="match status" value="1"/>
</dbReference>
<accession>A0A7S1U752</accession>
<dbReference type="Pfam" id="PF18199">
    <property type="entry name" value="Dynein_C"/>
    <property type="match status" value="1"/>
</dbReference>
<dbReference type="FunFam" id="3.10.490.20:FF:000001">
    <property type="entry name" value="dynein heavy chain 7, axonemal"/>
    <property type="match status" value="1"/>
</dbReference>
<dbReference type="InterPro" id="IPR043160">
    <property type="entry name" value="Dynein_C_barrel"/>
</dbReference>
<proteinExistence type="predicted"/>
<reference evidence="2" key="1">
    <citation type="submission" date="2021-01" db="EMBL/GenBank/DDBJ databases">
        <authorList>
            <person name="Corre E."/>
            <person name="Pelletier E."/>
            <person name="Niang G."/>
            <person name="Scheremetjew M."/>
            <person name="Finn R."/>
            <person name="Kale V."/>
            <person name="Holt S."/>
            <person name="Cochrane G."/>
            <person name="Meng A."/>
            <person name="Brown T."/>
            <person name="Cohen L."/>
        </authorList>
    </citation>
    <scope>NUCLEOTIDE SEQUENCE</scope>
    <source>
        <strain evidence="2">CCMP2877</strain>
    </source>
</reference>
<dbReference type="Gene3D" id="3.10.490.20">
    <property type="match status" value="1"/>
</dbReference>